<feature type="domain" description="Response regulatory" evidence="2">
    <location>
        <begin position="4"/>
        <end position="122"/>
    </location>
</feature>
<dbReference type="Gene3D" id="3.40.50.2300">
    <property type="match status" value="1"/>
</dbReference>
<dbReference type="CDD" id="cd17535">
    <property type="entry name" value="REC_NarL-like"/>
    <property type="match status" value="1"/>
</dbReference>
<sequence length="129" mass="13612">MTIQVLIADDQPHVRQALRLILGLDPAITVVAEAATGVEALTVCRSEVVDVVLMDNHMPGLSGIETSHQITADPRLARVRVLLHTAFLTDDLVSAGLSAGISGFLQKGVDPHTLLQSVHDVAPPLARAA</sequence>
<dbReference type="PANTHER" id="PTHR45566">
    <property type="entry name" value="HTH-TYPE TRANSCRIPTIONAL REGULATOR YHJB-RELATED"/>
    <property type="match status" value="1"/>
</dbReference>
<dbReference type="RefSeq" id="WP_202998101.1">
    <property type="nucleotide sequence ID" value="NZ_JAENHO010000018.1"/>
</dbReference>
<evidence type="ECO:0000313" key="3">
    <source>
        <dbReference type="EMBL" id="MBL7261343.1"/>
    </source>
</evidence>
<comment type="caution">
    <text evidence="3">The sequence shown here is derived from an EMBL/GenBank/DDBJ whole genome shotgun (WGS) entry which is preliminary data.</text>
</comment>
<dbReference type="Proteomes" id="UP000598996">
    <property type="component" value="Unassembled WGS sequence"/>
</dbReference>
<proteinExistence type="predicted"/>
<keyword evidence="1" id="KW-0597">Phosphoprotein</keyword>
<dbReference type="PANTHER" id="PTHR45566:SF2">
    <property type="entry name" value="NARL SUBFAMILY"/>
    <property type="match status" value="1"/>
</dbReference>
<keyword evidence="4" id="KW-1185">Reference proteome</keyword>
<evidence type="ECO:0000313" key="4">
    <source>
        <dbReference type="Proteomes" id="UP000598996"/>
    </source>
</evidence>
<evidence type="ECO:0000259" key="2">
    <source>
        <dbReference type="PROSITE" id="PS50110"/>
    </source>
</evidence>
<dbReference type="Pfam" id="PF00072">
    <property type="entry name" value="Response_reg"/>
    <property type="match status" value="1"/>
</dbReference>
<dbReference type="SUPFAM" id="SSF52172">
    <property type="entry name" value="CheY-like"/>
    <property type="match status" value="1"/>
</dbReference>
<dbReference type="PROSITE" id="PS50110">
    <property type="entry name" value="RESPONSE_REGULATORY"/>
    <property type="match status" value="1"/>
</dbReference>
<dbReference type="InterPro" id="IPR011006">
    <property type="entry name" value="CheY-like_superfamily"/>
</dbReference>
<feature type="modified residue" description="4-aspartylphosphate" evidence="1">
    <location>
        <position position="55"/>
    </location>
</feature>
<evidence type="ECO:0000256" key="1">
    <source>
        <dbReference type="PROSITE-ProRule" id="PRU00169"/>
    </source>
</evidence>
<dbReference type="InterPro" id="IPR001789">
    <property type="entry name" value="Sig_transdc_resp-reg_receiver"/>
</dbReference>
<organism evidence="3 4">
    <name type="scientific">Paractinoplanes lichenicola</name>
    <dbReference type="NCBI Taxonomy" id="2802976"/>
    <lineage>
        <taxon>Bacteria</taxon>
        <taxon>Bacillati</taxon>
        <taxon>Actinomycetota</taxon>
        <taxon>Actinomycetes</taxon>
        <taxon>Micromonosporales</taxon>
        <taxon>Micromonosporaceae</taxon>
        <taxon>Paractinoplanes</taxon>
    </lineage>
</organism>
<protein>
    <submittedName>
        <fullName evidence="3">Response regulator transcription factor</fullName>
    </submittedName>
</protein>
<gene>
    <name evidence="3" type="ORF">JKJ07_44365</name>
</gene>
<reference evidence="3 4" key="1">
    <citation type="submission" date="2021-01" db="EMBL/GenBank/DDBJ databases">
        <title>Actinoplanes sp. nov. LDG1-01 isolated from lichen.</title>
        <authorList>
            <person name="Saeng-In P."/>
            <person name="Phongsopitanun W."/>
            <person name="Kanchanasin P."/>
            <person name="Yuki M."/>
            <person name="Kudo T."/>
            <person name="Ohkuma M."/>
            <person name="Tanasupawat S."/>
        </authorList>
    </citation>
    <scope>NUCLEOTIDE SEQUENCE [LARGE SCALE GENOMIC DNA]</scope>
    <source>
        <strain evidence="3 4">LDG1-01</strain>
    </source>
</reference>
<accession>A0ABS1W3P9</accession>
<dbReference type="InterPro" id="IPR058245">
    <property type="entry name" value="NreC/VraR/RcsB-like_REC"/>
</dbReference>
<dbReference type="SMART" id="SM00448">
    <property type="entry name" value="REC"/>
    <property type="match status" value="1"/>
</dbReference>
<dbReference type="InterPro" id="IPR051015">
    <property type="entry name" value="EvgA-like"/>
</dbReference>
<dbReference type="EMBL" id="JAENHO010000018">
    <property type="protein sequence ID" value="MBL7261343.1"/>
    <property type="molecule type" value="Genomic_DNA"/>
</dbReference>
<name>A0ABS1W3P9_9ACTN</name>